<organism evidence="1 2">
    <name type="scientific">Pedococcus aerophilus</name>
    <dbReference type="NCBI Taxonomy" id="436356"/>
    <lineage>
        <taxon>Bacteria</taxon>
        <taxon>Bacillati</taxon>
        <taxon>Actinomycetota</taxon>
        <taxon>Actinomycetes</taxon>
        <taxon>Micrococcales</taxon>
        <taxon>Intrasporangiaceae</taxon>
        <taxon>Pedococcus</taxon>
    </lineage>
</organism>
<comment type="caution">
    <text evidence="1">The sequence shown here is derived from an EMBL/GenBank/DDBJ whole genome shotgun (WGS) entry which is preliminary data.</text>
</comment>
<protein>
    <submittedName>
        <fullName evidence="1">Uncharacterized protein</fullName>
    </submittedName>
</protein>
<dbReference type="EMBL" id="BAAARN010000001">
    <property type="protein sequence ID" value="GAA2735158.1"/>
    <property type="molecule type" value="Genomic_DNA"/>
</dbReference>
<sequence>MVTGPVAAGPTPFEEAVACYRLQMVPGSPSPTPSGPDLARVGLTMTGATSSLLAGQSVTALAYGAADGESLFVFLSDAPLRGSSAGATTVDGHAVFTDLDDPMVVVGSDAALVLQAAEALARS</sequence>
<reference evidence="2" key="1">
    <citation type="journal article" date="2019" name="Int. J. Syst. Evol. Microbiol.">
        <title>The Global Catalogue of Microorganisms (GCM) 10K type strain sequencing project: providing services to taxonomists for standard genome sequencing and annotation.</title>
        <authorList>
            <consortium name="The Broad Institute Genomics Platform"/>
            <consortium name="The Broad Institute Genome Sequencing Center for Infectious Disease"/>
            <person name="Wu L."/>
            <person name="Ma J."/>
        </authorList>
    </citation>
    <scope>NUCLEOTIDE SEQUENCE [LARGE SCALE GENOMIC DNA]</scope>
    <source>
        <strain evidence="2">JCM 16378</strain>
    </source>
</reference>
<evidence type="ECO:0000313" key="2">
    <source>
        <dbReference type="Proteomes" id="UP001501326"/>
    </source>
</evidence>
<proteinExistence type="predicted"/>
<keyword evidence="2" id="KW-1185">Reference proteome</keyword>
<name>A0ABP6H3T7_9MICO</name>
<gene>
    <name evidence="1" type="ORF">GCM10009867_16840</name>
</gene>
<evidence type="ECO:0000313" key="1">
    <source>
        <dbReference type="EMBL" id="GAA2735158.1"/>
    </source>
</evidence>
<accession>A0ABP6H3T7</accession>
<dbReference type="Proteomes" id="UP001501326">
    <property type="component" value="Unassembled WGS sequence"/>
</dbReference>